<reference evidence="2 3" key="1">
    <citation type="journal article" date="2014" name="Int. J. Syst. Evol. Microbiol.">
        <title>Complete genome sequence of Corynebacterium casei LMG S-19264T (=DSM 44701T), isolated from a smear-ripened cheese.</title>
        <authorList>
            <consortium name="US DOE Joint Genome Institute (JGI-PGF)"/>
            <person name="Walter F."/>
            <person name="Albersmeier A."/>
            <person name="Kalinowski J."/>
            <person name="Ruckert C."/>
        </authorList>
    </citation>
    <scope>NUCLEOTIDE SEQUENCE [LARGE SCALE GENOMIC DNA]</scope>
    <source>
        <strain evidence="2 3">JCM 4434</strain>
    </source>
</reference>
<dbReference type="AlphaFoldDB" id="A0A8H9HB82"/>
<comment type="caution">
    <text evidence="2">The sequence shown here is derived from an EMBL/GenBank/DDBJ whole genome shotgun (WGS) entry which is preliminary data.</text>
</comment>
<proteinExistence type="predicted"/>
<organism evidence="2 3">
    <name type="scientific">Kitasatospora aureofaciens</name>
    <name type="common">Streptomyces aureofaciens</name>
    <dbReference type="NCBI Taxonomy" id="1894"/>
    <lineage>
        <taxon>Bacteria</taxon>
        <taxon>Bacillati</taxon>
        <taxon>Actinomycetota</taxon>
        <taxon>Actinomycetes</taxon>
        <taxon>Kitasatosporales</taxon>
        <taxon>Streptomycetaceae</taxon>
        <taxon>Kitasatospora</taxon>
    </lineage>
</organism>
<name>A0A8H9HB82_KITAU</name>
<evidence type="ECO:0000313" key="2">
    <source>
        <dbReference type="EMBL" id="GGU54772.1"/>
    </source>
</evidence>
<protein>
    <submittedName>
        <fullName evidence="2">Uncharacterized protein</fullName>
    </submittedName>
</protein>
<feature type="region of interest" description="Disordered" evidence="1">
    <location>
        <begin position="19"/>
        <end position="44"/>
    </location>
</feature>
<accession>A0A8H9HB82</accession>
<evidence type="ECO:0000256" key="1">
    <source>
        <dbReference type="SAM" id="MobiDB-lite"/>
    </source>
</evidence>
<dbReference type="Proteomes" id="UP000610124">
    <property type="component" value="Unassembled WGS sequence"/>
</dbReference>
<gene>
    <name evidence="2" type="ORF">GCM10010502_01140</name>
</gene>
<dbReference type="GeneID" id="97483314"/>
<evidence type="ECO:0000313" key="3">
    <source>
        <dbReference type="Proteomes" id="UP000610124"/>
    </source>
</evidence>
<sequence>MNDTALAVEPPLRRVVRLVDRPAEQPEPGLRTPEPAAAHDRSRPAQCRIAMQFED</sequence>
<dbReference type="EMBL" id="BMUB01000001">
    <property type="protein sequence ID" value="GGU54772.1"/>
    <property type="molecule type" value="Genomic_DNA"/>
</dbReference>
<dbReference type="RefSeq" id="WP_157846527.1">
    <property type="nucleotide sequence ID" value="NZ_BMUB01000001.1"/>
</dbReference>